<feature type="domain" description="BZIP" evidence="7">
    <location>
        <begin position="70"/>
        <end position="133"/>
    </location>
</feature>
<name>A0A9W6BWB3_9CHLO</name>
<dbReference type="PANTHER" id="PTHR45764">
    <property type="entry name" value="BZIP TRANSCRIPTION FACTOR 44"/>
    <property type="match status" value="1"/>
</dbReference>
<dbReference type="EMBL" id="BRXU01000028">
    <property type="protein sequence ID" value="GLC59614.1"/>
    <property type="molecule type" value="Genomic_DNA"/>
</dbReference>
<accession>A0A9W6BWB3</accession>
<proteinExistence type="predicted"/>
<feature type="region of interest" description="Disordered" evidence="6">
    <location>
        <begin position="1"/>
        <end position="118"/>
    </location>
</feature>
<sequence>MSGQPSQGAPQLRGALPTTSQQPFATMWPSYYALGGSNTPAVAGGGPQMAVTAPDSSQADDVEAQQREREQRILKRKQANRESAKRSKLKRQQAERELQEHASRVDEERDSLTAQLEAAQQRYAETQAKQLELRRQIQAFVDNPADGGAGGGGWPCG</sequence>
<dbReference type="InterPro" id="IPR004827">
    <property type="entry name" value="bZIP"/>
</dbReference>
<dbReference type="Proteomes" id="UP001165080">
    <property type="component" value="Unassembled WGS sequence"/>
</dbReference>
<keyword evidence="5" id="KW-0539">Nucleus</keyword>
<dbReference type="OrthoDB" id="551672at2759"/>
<evidence type="ECO:0000256" key="1">
    <source>
        <dbReference type="ARBA" id="ARBA00004123"/>
    </source>
</evidence>
<feature type="compositionally biased region" description="Basic and acidic residues" evidence="6">
    <location>
        <begin position="64"/>
        <end position="85"/>
    </location>
</feature>
<dbReference type="GO" id="GO:0003700">
    <property type="term" value="F:DNA-binding transcription factor activity"/>
    <property type="evidence" value="ECO:0007669"/>
    <property type="project" value="InterPro"/>
</dbReference>
<dbReference type="GO" id="GO:0046982">
    <property type="term" value="F:protein heterodimerization activity"/>
    <property type="evidence" value="ECO:0007669"/>
    <property type="project" value="UniProtKB-ARBA"/>
</dbReference>
<evidence type="ECO:0000259" key="7">
    <source>
        <dbReference type="PROSITE" id="PS50217"/>
    </source>
</evidence>
<evidence type="ECO:0000256" key="6">
    <source>
        <dbReference type="SAM" id="MobiDB-lite"/>
    </source>
</evidence>
<evidence type="ECO:0000313" key="9">
    <source>
        <dbReference type="Proteomes" id="UP001165080"/>
    </source>
</evidence>
<dbReference type="SMART" id="SM00338">
    <property type="entry name" value="BRLZ"/>
    <property type="match status" value="1"/>
</dbReference>
<reference evidence="8 9" key="1">
    <citation type="journal article" date="2023" name="Commun. Biol.">
        <title>Reorganization of the ancestral sex-determining regions during the evolution of trioecy in Pleodorina starrii.</title>
        <authorList>
            <person name="Takahashi K."/>
            <person name="Suzuki S."/>
            <person name="Kawai-Toyooka H."/>
            <person name="Yamamoto K."/>
            <person name="Hamaji T."/>
            <person name="Ootsuki R."/>
            <person name="Yamaguchi H."/>
            <person name="Kawachi M."/>
            <person name="Higashiyama T."/>
            <person name="Nozaki H."/>
        </authorList>
    </citation>
    <scope>NUCLEOTIDE SEQUENCE [LARGE SCALE GENOMIC DNA]</scope>
    <source>
        <strain evidence="8 9">NIES-4479</strain>
    </source>
</reference>
<dbReference type="PROSITE" id="PS50217">
    <property type="entry name" value="BZIP"/>
    <property type="match status" value="1"/>
</dbReference>
<gene>
    <name evidence="8" type="primary">PLEST008333</name>
    <name evidence="8" type="ORF">PLESTB_001506200</name>
</gene>
<evidence type="ECO:0000313" key="8">
    <source>
        <dbReference type="EMBL" id="GLC59614.1"/>
    </source>
</evidence>
<dbReference type="GO" id="GO:0005634">
    <property type="term" value="C:nucleus"/>
    <property type="evidence" value="ECO:0007669"/>
    <property type="project" value="UniProtKB-SubCell"/>
</dbReference>
<keyword evidence="3" id="KW-0238">DNA-binding</keyword>
<dbReference type="GO" id="GO:0003677">
    <property type="term" value="F:DNA binding"/>
    <property type="evidence" value="ECO:0007669"/>
    <property type="project" value="UniProtKB-KW"/>
</dbReference>
<protein>
    <recommendedName>
        <fullName evidence="7">BZIP domain-containing protein</fullName>
    </recommendedName>
</protein>
<evidence type="ECO:0000256" key="4">
    <source>
        <dbReference type="ARBA" id="ARBA00023163"/>
    </source>
</evidence>
<keyword evidence="4" id="KW-0804">Transcription</keyword>
<organism evidence="8 9">
    <name type="scientific">Pleodorina starrii</name>
    <dbReference type="NCBI Taxonomy" id="330485"/>
    <lineage>
        <taxon>Eukaryota</taxon>
        <taxon>Viridiplantae</taxon>
        <taxon>Chlorophyta</taxon>
        <taxon>core chlorophytes</taxon>
        <taxon>Chlorophyceae</taxon>
        <taxon>CS clade</taxon>
        <taxon>Chlamydomonadales</taxon>
        <taxon>Volvocaceae</taxon>
        <taxon>Pleodorina</taxon>
    </lineage>
</organism>
<keyword evidence="2" id="KW-0805">Transcription regulation</keyword>
<comment type="caution">
    <text evidence="8">The sequence shown here is derived from an EMBL/GenBank/DDBJ whole genome shotgun (WGS) entry which is preliminary data.</text>
</comment>
<feature type="compositionally biased region" description="Basic and acidic residues" evidence="6">
    <location>
        <begin position="92"/>
        <end position="111"/>
    </location>
</feature>
<dbReference type="SUPFAM" id="SSF57959">
    <property type="entry name" value="Leucine zipper domain"/>
    <property type="match status" value="1"/>
</dbReference>
<keyword evidence="9" id="KW-1185">Reference proteome</keyword>
<evidence type="ECO:0000256" key="5">
    <source>
        <dbReference type="ARBA" id="ARBA00023242"/>
    </source>
</evidence>
<dbReference type="CDD" id="cd14702">
    <property type="entry name" value="bZIP_plant_GBF1"/>
    <property type="match status" value="1"/>
</dbReference>
<comment type="subcellular location">
    <subcellularLocation>
        <location evidence="1">Nucleus</location>
    </subcellularLocation>
</comment>
<dbReference type="InterPro" id="IPR046347">
    <property type="entry name" value="bZIP_sf"/>
</dbReference>
<dbReference type="PANTHER" id="PTHR45764:SF38">
    <property type="entry name" value="BZIP TRANSCRIPTION FACTOR 44"/>
    <property type="match status" value="1"/>
</dbReference>
<evidence type="ECO:0000256" key="3">
    <source>
        <dbReference type="ARBA" id="ARBA00023125"/>
    </source>
</evidence>
<evidence type="ECO:0000256" key="2">
    <source>
        <dbReference type="ARBA" id="ARBA00023015"/>
    </source>
</evidence>
<dbReference type="AlphaFoldDB" id="A0A9W6BWB3"/>
<dbReference type="InterPro" id="IPR045314">
    <property type="entry name" value="bZIP_plant_GBF1"/>
</dbReference>